<dbReference type="AlphaFoldDB" id="A0AAV1SLL0"/>
<protein>
    <submittedName>
        <fullName evidence="1">Uncharacterized protein</fullName>
    </submittedName>
</protein>
<name>A0AAV1SLL0_9ROSI</name>
<dbReference type="Proteomes" id="UP001314170">
    <property type="component" value="Unassembled WGS sequence"/>
</dbReference>
<comment type="caution">
    <text evidence="1">The sequence shown here is derived from an EMBL/GenBank/DDBJ whole genome shotgun (WGS) entry which is preliminary data.</text>
</comment>
<keyword evidence="2" id="KW-1185">Reference proteome</keyword>
<gene>
    <name evidence="1" type="ORF">DCAF_LOCUS25137</name>
</gene>
<proteinExistence type="predicted"/>
<sequence>MIERETYGAIISSQLLLEYTCSLFPPQLTACSMCPNLEEDSGFGPQYGVRDGPSFF</sequence>
<dbReference type="EMBL" id="CAWUPB010001194">
    <property type="protein sequence ID" value="CAK7354242.1"/>
    <property type="molecule type" value="Genomic_DNA"/>
</dbReference>
<accession>A0AAV1SLL0</accession>
<evidence type="ECO:0000313" key="1">
    <source>
        <dbReference type="EMBL" id="CAK7354242.1"/>
    </source>
</evidence>
<organism evidence="1 2">
    <name type="scientific">Dovyalis caffra</name>
    <dbReference type="NCBI Taxonomy" id="77055"/>
    <lineage>
        <taxon>Eukaryota</taxon>
        <taxon>Viridiplantae</taxon>
        <taxon>Streptophyta</taxon>
        <taxon>Embryophyta</taxon>
        <taxon>Tracheophyta</taxon>
        <taxon>Spermatophyta</taxon>
        <taxon>Magnoliopsida</taxon>
        <taxon>eudicotyledons</taxon>
        <taxon>Gunneridae</taxon>
        <taxon>Pentapetalae</taxon>
        <taxon>rosids</taxon>
        <taxon>fabids</taxon>
        <taxon>Malpighiales</taxon>
        <taxon>Salicaceae</taxon>
        <taxon>Flacourtieae</taxon>
        <taxon>Dovyalis</taxon>
    </lineage>
</organism>
<reference evidence="1 2" key="1">
    <citation type="submission" date="2024-01" db="EMBL/GenBank/DDBJ databases">
        <authorList>
            <person name="Waweru B."/>
        </authorList>
    </citation>
    <scope>NUCLEOTIDE SEQUENCE [LARGE SCALE GENOMIC DNA]</scope>
</reference>
<evidence type="ECO:0000313" key="2">
    <source>
        <dbReference type="Proteomes" id="UP001314170"/>
    </source>
</evidence>